<keyword evidence="3" id="KW-1185">Reference proteome</keyword>
<feature type="compositionally biased region" description="Polar residues" evidence="1">
    <location>
        <begin position="304"/>
        <end position="313"/>
    </location>
</feature>
<comment type="caution">
    <text evidence="2">The sequence shown here is derived from an EMBL/GenBank/DDBJ whole genome shotgun (WGS) entry which is preliminary data.</text>
</comment>
<dbReference type="PANTHER" id="PTHR45733">
    <property type="entry name" value="FORMIN-J"/>
    <property type="match status" value="1"/>
</dbReference>
<evidence type="ECO:0000256" key="1">
    <source>
        <dbReference type="SAM" id="MobiDB-lite"/>
    </source>
</evidence>
<feature type="compositionally biased region" description="Pro residues" evidence="1">
    <location>
        <begin position="397"/>
        <end position="406"/>
    </location>
</feature>
<feature type="compositionally biased region" description="Basic and acidic residues" evidence="1">
    <location>
        <begin position="128"/>
        <end position="145"/>
    </location>
</feature>
<dbReference type="Proteomes" id="UP001628156">
    <property type="component" value="Unassembled WGS sequence"/>
</dbReference>
<organism evidence="2 3">
    <name type="scientific">Entamoeba nuttalli</name>
    <dbReference type="NCBI Taxonomy" id="412467"/>
    <lineage>
        <taxon>Eukaryota</taxon>
        <taxon>Amoebozoa</taxon>
        <taxon>Evosea</taxon>
        <taxon>Archamoebae</taxon>
        <taxon>Mastigamoebida</taxon>
        <taxon>Entamoebidae</taxon>
        <taxon>Entamoeba</taxon>
    </lineage>
</organism>
<feature type="compositionally biased region" description="Pro residues" evidence="1">
    <location>
        <begin position="451"/>
        <end position="460"/>
    </location>
</feature>
<dbReference type="PANTHER" id="PTHR45733:SF8">
    <property type="entry name" value="FORMIN-J"/>
    <property type="match status" value="1"/>
</dbReference>
<gene>
    <name evidence="2" type="ORF">ENUP19_0316G0005</name>
</gene>
<feature type="region of interest" description="Disordered" evidence="1">
    <location>
        <begin position="304"/>
        <end position="541"/>
    </location>
</feature>
<evidence type="ECO:0000313" key="3">
    <source>
        <dbReference type="Proteomes" id="UP001628156"/>
    </source>
</evidence>
<dbReference type="SUPFAM" id="SSF103657">
    <property type="entry name" value="BAR/IMD domain-like"/>
    <property type="match status" value="1"/>
</dbReference>
<feature type="compositionally biased region" description="Acidic residues" evidence="1">
    <location>
        <begin position="525"/>
        <end position="541"/>
    </location>
</feature>
<dbReference type="InterPro" id="IPR051144">
    <property type="entry name" value="Formin_homology_domain"/>
</dbReference>
<reference evidence="2 3" key="1">
    <citation type="journal article" date="2019" name="PLoS Negl. Trop. Dis.">
        <title>Whole genome sequencing of Entamoeba nuttalli reveals mammalian host-related molecular signatures and a novel octapeptide-repeat surface protein.</title>
        <authorList>
            <person name="Tanaka M."/>
            <person name="Makiuchi T."/>
            <person name="Komiyama T."/>
            <person name="Shiina T."/>
            <person name="Osaki K."/>
            <person name="Tachibana H."/>
        </authorList>
    </citation>
    <scope>NUCLEOTIDE SEQUENCE [LARGE SCALE GENOMIC DNA]</scope>
    <source>
        <strain evidence="2 3">P19-061405</strain>
    </source>
</reference>
<evidence type="ECO:0000313" key="2">
    <source>
        <dbReference type="EMBL" id="GAB1226985.1"/>
    </source>
</evidence>
<feature type="compositionally biased region" description="Pro residues" evidence="1">
    <location>
        <begin position="427"/>
        <end position="444"/>
    </location>
</feature>
<accession>A0ABQ0DVV5</accession>
<name>A0ABQ0DVV5_9EUKA</name>
<dbReference type="EMBL" id="BAAFRS010000316">
    <property type="protein sequence ID" value="GAB1226985.1"/>
    <property type="molecule type" value="Genomic_DNA"/>
</dbReference>
<proteinExistence type="predicted"/>
<feature type="compositionally biased region" description="Polar residues" evidence="1">
    <location>
        <begin position="333"/>
        <end position="354"/>
    </location>
</feature>
<dbReference type="Gene3D" id="1.20.1270.60">
    <property type="entry name" value="Arfaptin homology (AH) domain/BAR domain"/>
    <property type="match status" value="1"/>
</dbReference>
<sequence length="541" mass="58809">MTQKKDDFNLKSKEEEKQMIEFTNALQDNMKKVLPNLKKVIETLEQYCETETALNQVTVKVITALDGIAETGMGDFNKGIAVVREILCDLYNGRQTSINQGTLMLLDSLKKEYTARSKEVQQLSTSTSKERKKFDQDLSNAEKKTASTSNFKEAMEEYKRIEKERQKILMSHLQVTVMSNRATFGSIIGSFALFFKSTGSSLTSSGDKFISYEPWLNKLSKSKSNIPRELRALMTNKKQSYVNLSGISTELKQILKSARLKPSHLANKEIVTQLYITIKQMVDAGQLPSDLLDQLKTTGNVDERVLQQTQTARRPTKTGWVSARVPGKGGFKSKSNSQPSQKATYNQQPTQSFNAPPPPPPSYGGHHNVPPPPPPAFDTGCGVPPPPPPARGTSCGAPPPPPPPPAFDTGCGVPPPPPPARGTGCGAPPPPPPLNAPPPPPPPARGTGCGVPPPPPPSLNNPPSNISTPKASAPSLLDQIRGGTSLKKSTDRVLQPPKEELTAQQKGDLTSLLCGVMANRRKDIADDEYDDDDDSSDEWSE</sequence>
<protein>
    <submittedName>
        <fullName evidence="2">Uncharacterized protein</fullName>
    </submittedName>
</protein>
<dbReference type="InterPro" id="IPR027267">
    <property type="entry name" value="AH/BAR_dom_sf"/>
</dbReference>
<feature type="region of interest" description="Disordered" evidence="1">
    <location>
        <begin position="120"/>
        <end position="146"/>
    </location>
</feature>